<dbReference type="InterPro" id="IPR006776">
    <property type="entry name" value="SsgB"/>
</dbReference>
<dbReference type="InterPro" id="IPR038658">
    <property type="entry name" value="SsgB_sf"/>
</dbReference>
<dbReference type="GO" id="GO:0030428">
    <property type="term" value="C:cell septum"/>
    <property type="evidence" value="ECO:0007669"/>
    <property type="project" value="UniProtKB-SubCell"/>
</dbReference>
<comment type="subcellular location">
    <subcellularLocation>
        <location evidence="1">Cell septum</location>
    </subcellularLocation>
</comment>
<sequence>MLRRTARRGTIVRRMTTEVITEGEPARPVHLTFGFDAADPIAVTLTVGATGAESIVWRFARRLLADGARRPVGLGDVRVRPIVLRGQPALALCLSSPSGTAEFELPARDVAAFLWRTYAMVAADAESGLIDWSSELRFVPGMGAAGGHRRARARHGAWPHHAGA</sequence>
<keyword evidence="5" id="KW-0717">Septation</keyword>
<evidence type="ECO:0000256" key="5">
    <source>
        <dbReference type="ARBA" id="ARBA00023210"/>
    </source>
</evidence>
<dbReference type="AlphaFoldDB" id="A0A2I2KYE9"/>
<dbReference type="GO" id="GO:0000917">
    <property type="term" value="P:division septum assembly"/>
    <property type="evidence" value="ECO:0007669"/>
    <property type="project" value="UniProtKB-KW"/>
</dbReference>
<organism evidence="7 8">
    <name type="scientific">Frankia canadensis</name>
    <dbReference type="NCBI Taxonomy" id="1836972"/>
    <lineage>
        <taxon>Bacteria</taxon>
        <taxon>Bacillati</taxon>
        <taxon>Actinomycetota</taxon>
        <taxon>Actinomycetes</taxon>
        <taxon>Frankiales</taxon>
        <taxon>Frankiaceae</taxon>
        <taxon>Frankia</taxon>
    </lineage>
</organism>
<keyword evidence="6" id="KW-0131">Cell cycle</keyword>
<evidence type="ECO:0000256" key="2">
    <source>
        <dbReference type="ARBA" id="ARBA00009323"/>
    </source>
</evidence>
<evidence type="ECO:0000256" key="1">
    <source>
        <dbReference type="ARBA" id="ARBA00004431"/>
    </source>
</evidence>
<gene>
    <name evidence="7" type="primary">ssgB</name>
    <name evidence="7" type="ORF">FRACA_50068</name>
</gene>
<dbReference type="EMBL" id="FZMO01000445">
    <property type="protein sequence ID" value="SNQ50680.1"/>
    <property type="molecule type" value="Genomic_DNA"/>
</dbReference>
<comment type="similarity">
    <text evidence="2">Belongs to the SsgA family.</text>
</comment>
<evidence type="ECO:0000256" key="6">
    <source>
        <dbReference type="ARBA" id="ARBA00023306"/>
    </source>
</evidence>
<protein>
    <submittedName>
        <fullName evidence="7">Sporulation-specific cell division protein SsgB</fullName>
    </submittedName>
</protein>
<evidence type="ECO:0000256" key="3">
    <source>
        <dbReference type="ARBA" id="ARBA00022618"/>
    </source>
</evidence>
<keyword evidence="3 7" id="KW-0132">Cell division</keyword>
<keyword evidence="4" id="KW-0749">Sporulation</keyword>
<dbReference type="OrthoDB" id="3853096at2"/>
<dbReference type="GO" id="GO:0030435">
    <property type="term" value="P:sporulation resulting in formation of a cellular spore"/>
    <property type="evidence" value="ECO:0007669"/>
    <property type="project" value="UniProtKB-KW"/>
</dbReference>
<accession>A0A2I2KYE9</accession>
<dbReference type="Pfam" id="PF04686">
    <property type="entry name" value="SsgA"/>
    <property type="match status" value="1"/>
</dbReference>
<evidence type="ECO:0000313" key="8">
    <source>
        <dbReference type="Proteomes" id="UP000234331"/>
    </source>
</evidence>
<evidence type="ECO:0000313" key="7">
    <source>
        <dbReference type="EMBL" id="SNQ50680.1"/>
    </source>
</evidence>
<keyword evidence="8" id="KW-1185">Reference proteome</keyword>
<reference evidence="7 8" key="1">
    <citation type="submission" date="2017-06" db="EMBL/GenBank/DDBJ databases">
        <authorList>
            <person name="Kim H.J."/>
            <person name="Triplett B.A."/>
        </authorList>
    </citation>
    <scope>NUCLEOTIDE SEQUENCE [LARGE SCALE GENOMIC DNA]</scope>
    <source>
        <strain evidence="7">FRACA_ARgP5</strain>
    </source>
</reference>
<proteinExistence type="inferred from homology"/>
<dbReference type="Proteomes" id="UP000234331">
    <property type="component" value="Unassembled WGS sequence"/>
</dbReference>
<evidence type="ECO:0000256" key="4">
    <source>
        <dbReference type="ARBA" id="ARBA00022969"/>
    </source>
</evidence>
<dbReference type="Gene3D" id="2.30.31.20">
    <property type="entry name" value="Sporulation-specific cell division protein SsgB"/>
    <property type="match status" value="1"/>
</dbReference>
<name>A0A2I2KYE9_9ACTN</name>